<accession>A0AAQ3UKH7</accession>
<dbReference type="EMBL" id="CP144753">
    <property type="protein sequence ID" value="WVZ94278.1"/>
    <property type="molecule type" value="Genomic_DNA"/>
</dbReference>
<organism evidence="1 2">
    <name type="scientific">Paspalum notatum var. saurae</name>
    <dbReference type="NCBI Taxonomy" id="547442"/>
    <lineage>
        <taxon>Eukaryota</taxon>
        <taxon>Viridiplantae</taxon>
        <taxon>Streptophyta</taxon>
        <taxon>Embryophyta</taxon>
        <taxon>Tracheophyta</taxon>
        <taxon>Spermatophyta</taxon>
        <taxon>Magnoliopsida</taxon>
        <taxon>Liliopsida</taxon>
        <taxon>Poales</taxon>
        <taxon>Poaceae</taxon>
        <taxon>PACMAD clade</taxon>
        <taxon>Panicoideae</taxon>
        <taxon>Andropogonodae</taxon>
        <taxon>Paspaleae</taxon>
        <taxon>Paspalinae</taxon>
        <taxon>Paspalum</taxon>
    </lineage>
</organism>
<proteinExistence type="predicted"/>
<dbReference type="AlphaFoldDB" id="A0AAQ3UKH7"/>
<reference evidence="1 2" key="1">
    <citation type="submission" date="2024-02" db="EMBL/GenBank/DDBJ databases">
        <title>High-quality chromosome-scale genome assembly of Pensacola bahiagrass (Paspalum notatum Flugge var. saurae).</title>
        <authorList>
            <person name="Vega J.M."/>
            <person name="Podio M."/>
            <person name="Orjuela J."/>
            <person name="Siena L.A."/>
            <person name="Pessino S.C."/>
            <person name="Combes M.C."/>
            <person name="Mariac C."/>
            <person name="Albertini E."/>
            <person name="Pupilli F."/>
            <person name="Ortiz J.P.A."/>
            <person name="Leblanc O."/>
        </authorList>
    </citation>
    <scope>NUCLEOTIDE SEQUENCE [LARGE SCALE GENOMIC DNA]</scope>
    <source>
        <strain evidence="1">R1</strain>
        <tissue evidence="1">Leaf</tissue>
    </source>
</reference>
<gene>
    <name evidence="1" type="ORF">U9M48_040184</name>
</gene>
<protein>
    <submittedName>
        <fullName evidence="1">Uncharacterized protein</fullName>
    </submittedName>
</protein>
<name>A0AAQ3UKH7_PASNO</name>
<evidence type="ECO:0000313" key="1">
    <source>
        <dbReference type="EMBL" id="WVZ94278.1"/>
    </source>
</evidence>
<dbReference type="Proteomes" id="UP001341281">
    <property type="component" value="Chromosome 09"/>
</dbReference>
<evidence type="ECO:0000313" key="2">
    <source>
        <dbReference type="Proteomes" id="UP001341281"/>
    </source>
</evidence>
<sequence length="55" mass="6246">MKADRFQSTKERLTIPTYVMGVFQLSDTYKAHNMKLLLLAFDLASGLVLGQPKKM</sequence>
<keyword evidence="2" id="KW-1185">Reference proteome</keyword>